<dbReference type="GeneID" id="77010115"/>
<accession>A0A090Y4V9</accession>
<dbReference type="STRING" id="44252.DJ90_5982"/>
<feature type="signal peptide" evidence="1">
    <location>
        <begin position="1"/>
        <end position="23"/>
    </location>
</feature>
<dbReference type="RefSeq" id="WP_036626948.1">
    <property type="nucleotide sequence ID" value="NZ_BGML01000027.1"/>
</dbReference>
<keyword evidence="1" id="KW-0732">Signal</keyword>
<feature type="chain" id="PRO_5039069575" evidence="1">
    <location>
        <begin position="24"/>
        <end position="236"/>
    </location>
</feature>
<protein>
    <submittedName>
        <fullName evidence="2">Uncharacterized protein</fullName>
    </submittedName>
</protein>
<dbReference type="HOGENOM" id="CLU_1174496_0_0_9"/>
<organism evidence="2 3">
    <name type="scientific">Paenibacillus macerans</name>
    <name type="common">Bacillus macerans</name>
    <dbReference type="NCBI Taxonomy" id="44252"/>
    <lineage>
        <taxon>Bacteria</taxon>
        <taxon>Bacillati</taxon>
        <taxon>Bacillota</taxon>
        <taxon>Bacilli</taxon>
        <taxon>Bacillales</taxon>
        <taxon>Paenibacillaceae</taxon>
        <taxon>Paenibacillus</taxon>
    </lineage>
</organism>
<evidence type="ECO:0000256" key="1">
    <source>
        <dbReference type="SAM" id="SignalP"/>
    </source>
</evidence>
<reference evidence="2 3" key="1">
    <citation type="submission" date="2014-04" db="EMBL/GenBank/DDBJ databases">
        <authorList>
            <person name="Bishop-Lilly K.A."/>
            <person name="Broomall S.M."/>
            <person name="Chain P.S."/>
            <person name="Chertkov O."/>
            <person name="Coyne S.R."/>
            <person name="Daligault H.E."/>
            <person name="Davenport K.W."/>
            <person name="Erkkila T."/>
            <person name="Frey K.G."/>
            <person name="Gibbons H.S."/>
            <person name="Gu W."/>
            <person name="Jaissle J."/>
            <person name="Johnson S.L."/>
            <person name="Koroleva G.I."/>
            <person name="Ladner J.T."/>
            <person name="Lo C.-C."/>
            <person name="Minogue T.D."/>
            <person name="Munk C."/>
            <person name="Palacios G.F."/>
            <person name="Redden C.L."/>
            <person name="Rosenzweig C.N."/>
            <person name="Scholz M.B."/>
            <person name="Teshima H."/>
            <person name="Xu Y."/>
        </authorList>
    </citation>
    <scope>NUCLEOTIDE SEQUENCE [LARGE SCALE GENOMIC DNA]</scope>
    <source>
        <strain evidence="2 3">8244</strain>
    </source>
</reference>
<gene>
    <name evidence="2" type="ORF">DJ90_5982</name>
</gene>
<comment type="caution">
    <text evidence="2">The sequence shown here is derived from an EMBL/GenBank/DDBJ whole genome shotgun (WGS) entry which is preliminary data.</text>
</comment>
<dbReference type="EMBL" id="JMQA01000051">
    <property type="protein sequence ID" value="KFM93788.1"/>
    <property type="molecule type" value="Genomic_DNA"/>
</dbReference>
<dbReference type="OrthoDB" id="9975484at2"/>
<sequence>MKFFKVFAALALFVSLVPLSVGSAAESQESAPAKVKTESLNYAGEDFELVTWKNNDGSIYYTIPTKVKNKEKIAEYTNNYIKGKEFSVQGFKNDWSERYEDWDRDGKIQWSISGFNEEAYLYPVTQNRAVINDGLILASYAGSGNADKIIVSYSYTFNGTGVDLSYPPTLKKSSSKVYWTSDPIEDEWYVSTPSRGAEGKSRFLIFDTDIEASADIYKGSYIYRPSVSETIGYPLP</sequence>
<keyword evidence="3" id="KW-1185">Reference proteome</keyword>
<proteinExistence type="predicted"/>
<evidence type="ECO:0000313" key="2">
    <source>
        <dbReference type="EMBL" id="KFM93788.1"/>
    </source>
</evidence>
<name>A0A090Y4V9_PAEMA</name>
<evidence type="ECO:0000313" key="3">
    <source>
        <dbReference type="Proteomes" id="UP000029278"/>
    </source>
</evidence>
<dbReference type="Proteomes" id="UP000029278">
    <property type="component" value="Unassembled WGS sequence"/>
</dbReference>
<dbReference type="AlphaFoldDB" id="A0A090Y4V9"/>